<evidence type="ECO:0000259" key="1">
    <source>
        <dbReference type="Pfam" id="PF13468"/>
    </source>
</evidence>
<dbReference type="PANTHER" id="PTHR40265">
    <property type="entry name" value="BLL2707 PROTEIN"/>
    <property type="match status" value="1"/>
</dbReference>
<dbReference type="AlphaFoldDB" id="A0A939JBB5"/>
<keyword evidence="3" id="KW-1185">Reference proteome</keyword>
<evidence type="ECO:0000313" key="2">
    <source>
        <dbReference type="EMBL" id="MBO0347288.1"/>
    </source>
</evidence>
<accession>A0A939JBB5</accession>
<comment type="caution">
    <text evidence="2">The sequence shown here is derived from an EMBL/GenBank/DDBJ whole genome shotgun (WGS) entry which is preliminary data.</text>
</comment>
<organism evidence="2 3">
    <name type="scientific">Roseibium limicola</name>
    <dbReference type="NCBI Taxonomy" id="2816037"/>
    <lineage>
        <taxon>Bacteria</taxon>
        <taxon>Pseudomonadati</taxon>
        <taxon>Pseudomonadota</taxon>
        <taxon>Alphaproteobacteria</taxon>
        <taxon>Hyphomicrobiales</taxon>
        <taxon>Stappiaceae</taxon>
        <taxon>Roseibium</taxon>
    </lineage>
</organism>
<dbReference type="InterPro" id="IPR029068">
    <property type="entry name" value="Glyas_Bleomycin-R_OHBP_Dase"/>
</dbReference>
<dbReference type="Gene3D" id="3.10.180.10">
    <property type="entry name" value="2,3-Dihydroxybiphenyl 1,2-Dioxygenase, domain 1"/>
    <property type="match status" value="1"/>
</dbReference>
<sequence>MTRGLDHIVVAVKDLEAAGKAWQALGFTVTPTNHHAWGTANKLVQLDGFFVELLSVAEPDKIVEATETAFSFGAFNRDFLKTGEGISMLVADSLGAEQDRADYQRLGLKTYEPFGFEREANLPDGATAKVAFDLTFATDPHGPELGFFACHNKYPENFWKPAFQSHANGATAVSALYMVAGDPSDHHEFLGGFIGQREMRATSLGLELPTARGEINVLTRQAYAYALGEAAAESLPDTLPCFAALEVACKGLEARKVIPARELHGMSLVLSPA</sequence>
<gene>
    <name evidence="2" type="ORF">J0X15_18810</name>
</gene>
<dbReference type="SUPFAM" id="SSF54593">
    <property type="entry name" value="Glyoxalase/Bleomycin resistance protein/Dihydroxybiphenyl dioxygenase"/>
    <property type="match status" value="1"/>
</dbReference>
<reference evidence="2" key="1">
    <citation type="submission" date="2021-03" db="EMBL/GenBank/DDBJ databases">
        <title>Roseibium sp. CAU 1637 isolated from Incheon.</title>
        <authorList>
            <person name="Kim W."/>
        </authorList>
    </citation>
    <scope>NUCLEOTIDE SEQUENCE</scope>
    <source>
        <strain evidence="2">CAU 1637</strain>
    </source>
</reference>
<evidence type="ECO:0000313" key="3">
    <source>
        <dbReference type="Proteomes" id="UP000664779"/>
    </source>
</evidence>
<dbReference type="Proteomes" id="UP000664779">
    <property type="component" value="Unassembled WGS sequence"/>
</dbReference>
<dbReference type="EMBL" id="JAFLNF010000010">
    <property type="protein sequence ID" value="MBO0347288.1"/>
    <property type="molecule type" value="Genomic_DNA"/>
</dbReference>
<name>A0A939JBB5_9HYPH</name>
<dbReference type="PANTHER" id="PTHR40265:SF1">
    <property type="entry name" value="GLYOXALASE-LIKE DOMAIN-CONTAINING PROTEIN"/>
    <property type="match status" value="1"/>
</dbReference>
<proteinExistence type="predicted"/>
<dbReference type="InterPro" id="IPR025870">
    <property type="entry name" value="Glyoxalase-like_dom"/>
</dbReference>
<protein>
    <submittedName>
        <fullName evidence="2">VOC family protein</fullName>
    </submittedName>
</protein>
<feature type="domain" description="Glyoxalase-like" evidence="1">
    <location>
        <begin position="5"/>
        <end position="189"/>
    </location>
</feature>
<dbReference type="Pfam" id="PF13468">
    <property type="entry name" value="Glyoxalase_3"/>
    <property type="match status" value="1"/>
</dbReference>
<dbReference type="RefSeq" id="WP_206944247.1">
    <property type="nucleotide sequence ID" value="NZ_JAFLNF010000010.1"/>
</dbReference>